<reference evidence="3" key="1">
    <citation type="journal article" date="2019" name="Int. J. Syst. Evol. Microbiol.">
        <title>The Global Catalogue of Microorganisms (GCM) 10K type strain sequencing project: providing services to taxonomists for standard genome sequencing and annotation.</title>
        <authorList>
            <consortium name="The Broad Institute Genomics Platform"/>
            <consortium name="The Broad Institute Genome Sequencing Center for Infectious Disease"/>
            <person name="Wu L."/>
            <person name="Ma J."/>
        </authorList>
    </citation>
    <scope>NUCLEOTIDE SEQUENCE [LARGE SCALE GENOMIC DNA]</scope>
    <source>
        <strain evidence="3">CCUG 53252</strain>
    </source>
</reference>
<evidence type="ECO:0000256" key="1">
    <source>
        <dbReference type="SAM" id="Phobius"/>
    </source>
</evidence>
<dbReference type="RefSeq" id="WP_290289736.1">
    <property type="nucleotide sequence ID" value="NZ_CP047211.1"/>
</dbReference>
<accession>A0ABV7ZPL3</accession>
<name>A0ABV7ZPL3_9CORY</name>
<proteinExistence type="predicted"/>
<organism evidence="2 3">
    <name type="scientific">Corynebacterium hansenii</name>
    <dbReference type="NCBI Taxonomy" id="394964"/>
    <lineage>
        <taxon>Bacteria</taxon>
        <taxon>Bacillati</taxon>
        <taxon>Actinomycetota</taxon>
        <taxon>Actinomycetes</taxon>
        <taxon>Mycobacteriales</taxon>
        <taxon>Corynebacteriaceae</taxon>
        <taxon>Corynebacterium</taxon>
    </lineage>
</organism>
<keyword evidence="1" id="KW-0472">Membrane</keyword>
<dbReference type="Proteomes" id="UP001595751">
    <property type="component" value="Unassembled WGS sequence"/>
</dbReference>
<feature type="transmembrane region" description="Helical" evidence="1">
    <location>
        <begin position="7"/>
        <end position="36"/>
    </location>
</feature>
<gene>
    <name evidence="2" type="ORF">ACFORJ_08535</name>
</gene>
<protein>
    <submittedName>
        <fullName evidence="2">Uncharacterized protein</fullName>
    </submittedName>
</protein>
<sequence length="141" mass="15202">MNRSKGYVGIAGMAAAALAFVTLIMLLPVFIGYTLYPESLNWFSGWICAAGDSTVVSIRHHWGTDDGGMAMSFRTYCRDAAGGETEVAWYRILGALVAMAAACAAVIVGAFVAWLAAKARAEHRSASRADDRAPEPRWELR</sequence>
<evidence type="ECO:0000313" key="2">
    <source>
        <dbReference type="EMBL" id="MFC3850209.1"/>
    </source>
</evidence>
<dbReference type="EMBL" id="JBHRZN010000002">
    <property type="protein sequence ID" value="MFC3850209.1"/>
    <property type="molecule type" value="Genomic_DNA"/>
</dbReference>
<keyword evidence="1" id="KW-0812">Transmembrane</keyword>
<comment type="caution">
    <text evidence="2">The sequence shown here is derived from an EMBL/GenBank/DDBJ whole genome shotgun (WGS) entry which is preliminary data.</text>
</comment>
<evidence type="ECO:0000313" key="3">
    <source>
        <dbReference type="Proteomes" id="UP001595751"/>
    </source>
</evidence>
<keyword evidence="3" id="KW-1185">Reference proteome</keyword>
<keyword evidence="1" id="KW-1133">Transmembrane helix</keyword>
<feature type="transmembrane region" description="Helical" evidence="1">
    <location>
        <begin position="92"/>
        <end position="117"/>
    </location>
</feature>